<dbReference type="AlphaFoldDB" id="A0A6A6PKU8"/>
<dbReference type="InterPro" id="IPR019183">
    <property type="entry name" value="NAA25_NatB_aux_su"/>
</dbReference>
<dbReference type="GeneID" id="54471041"/>
<dbReference type="InterPro" id="IPR011990">
    <property type="entry name" value="TPR-like_helical_dom_sf"/>
</dbReference>
<dbReference type="Proteomes" id="UP000799767">
    <property type="component" value="Unassembled WGS sequence"/>
</dbReference>
<dbReference type="GO" id="GO:0016740">
    <property type="term" value="F:transferase activity"/>
    <property type="evidence" value="ECO:0007669"/>
    <property type="project" value="UniProtKB-KW"/>
</dbReference>
<dbReference type="GO" id="GO:0031416">
    <property type="term" value="C:NatB complex"/>
    <property type="evidence" value="ECO:0007669"/>
    <property type="project" value="TreeGrafter"/>
</dbReference>
<dbReference type="EMBL" id="MU001639">
    <property type="protein sequence ID" value="KAF2480545.1"/>
    <property type="molecule type" value="Genomic_DNA"/>
</dbReference>
<dbReference type="SUPFAM" id="SSF48452">
    <property type="entry name" value="TPR-like"/>
    <property type="match status" value="1"/>
</dbReference>
<dbReference type="PANTHER" id="PTHR22767:SF3">
    <property type="entry name" value="N-ALPHA-ACETYLTRANSFERASE 25, NATB AUXILIARY SUBUNIT"/>
    <property type="match status" value="1"/>
</dbReference>
<evidence type="ECO:0000313" key="3">
    <source>
        <dbReference type="Proteomes" id="UP000799767"/>
    </source>
</evidence>
<dbReference type="OrthoDB" id="5296at2759"/>
<evidence type="ECO:0000256" key="1">
    <source>
        <dbReference type="ARBA" id="ARBA00006298"/>
    </source>
</evidence>
<dbReference type="RefSeq" id="XP_033587115.1">
    <property type="nucleotide sequence ID" value="XM_033730039.1"/>
</dbReference>
<accession>A0A6A6PKU8</accession>
<evidence type="ECO:0000313" key="2">
    <source>
        <dbReference type="EMBL" id="KAF2480545.1"/>
    </source>
</evidence>
<organism evidence="2 3">
    <name type="scientific">Neohortaea acidophila</name>
    <dbReference type="NCBI Taxonomy" id="245834"/>
    <lineage>
        <taxon>Eukaryota</taxon>
        <taxon>Fungi</taxon>
        <taxon>Dikarya</taxon>
        <taxon>Ascomycota</taxon>
        <taxon>Pezizomycotina</taxon>
        <taxon>Dothideomycetes</taxon>
        <taxon>Dothideomycetidae</taxon>
        <taxon>Mycosphaerellales</taxon>
        <taxon>Teratosphaeriaceae</taxon>
        <taxon>Neohortaea</taxon>
    </lineage>
</organism>
<keyword evidence="3" id="KW-1185">Reference proteome</keyword>
<gene>
    <name evidence="2" type="ORF">BDY17DRAFT_194731</name>
</gene>
<proteinExistence type="inferred from homology"/>
<sequence>MARYPTFDEYRKRGNYQDGLKRCDDLLKKNPHDVQLLILKFQLLSAIKGDAQPVLDQLASRQPPILDLGDIISIEDAVEISQRDDYPSPNSAGPSVAKLWDNAFKASTSMNHRLDLLSLRFSRAVVDNRLADAQQALIQLKALQPKNRVVYMAHAAVTQMLSTANDDLSARLALLLARKAVTDKFDADDALDCRVPGQIFALQASQKDLESISDTRFKESKQVYEALHDGNRKEVNGDSAPQAEAGAASWDLSGIPSLNQHFADLTKSSASLDTVLAFATNSLQLFHTASTSTSDPRGRGAADACFLSISALTRAYELSSDQRYLLTAAFSAEALLKHNPHIHEARLILIYLYMRLGLGSLALHYFDSLNIKEIQHDTVGHVLFTNLSLTHPHITTVKRNAVFEPLKRLSLALAMYTKHEERLAETEASVLNHSQTGMLIDLRELRDHLRLSVTRRITYLEQRRTARLLNNALGQAAAPMGPRVLANWTNIVDNRDFAAAFDFGYNVERVLYEQDGSQPEKPWILRALAADSAWCLANGHPTLVKDVDALVSELTSLEPSLDSLKLDGSEASVLHVEILAGDLANQTLRTLLHLASNDPELPQAAAAMLKALERLPITELVSKEGVLAEHLTAHYNLLDVLRTVLKTSKLAGEKAKEQHDLFDTARKLAEEHCTALRDHAKEQSKRVSAAAVREYVQREERLKDSMGLLGDGNLADFCQAVAASAKEGWEGVTKIN</sequence>
<name>A0A6A6PKU8_9PEZI</name>
<dbReference type="PANTHER" id="PTHR22767">
    <property type="entry name" value="N-TERMINAL ACETYLTRANSFERASE-RELATED"/>
    <property type="match status" value="1"/>
</dbReference>
<comment type="similarity">
    <text evidence="1">Belongs to the MDM20/NAA25 family.</text>
</comment>
<reference evidence="2" key="1">
    <citation type="journal article" date="2020" name="Stud. Mycol.">
        <title>101 Dothideomycetes genomes: a test case for predicting lifestyles and emergence of pathogens.</title>
        <authorList>
            <person name="Haridas S."/>
            <person name="Albert R."/>
            <person name="Binder M."/>
            <person name="Bloem J."/>
            <person name="Labutti K."/>
            <person name="Salamov A."/>
            <person name="Andreopoulos B."/>
            <person name="Baker S."/>
            <person name="Barry K."/>
            <person name="Bills G."/>
            <person name="Bluhm B."/>
            <person name="Cannon C."/>
            <person name="Castanera R."/>
            <person name="Culley D."/>
            <person name="Daum C."/>
            <person name="Ezra D."/>
            <person name="Gonzalez J."/>
            <person name="Henrissat B."/>
            <person name="Kuo A."/>
            <person name="Liang C."/>
            <person name="Lipzen A."/>
            <person name="Lutzoni F."/>
            <person name="Magnuson J."/>
            <person name="Mondo S."/>
            <person name="Nolan M."/>
            <person name="Ohm R."/>
            <person name="Pangilinan J."/>
            <person name="Park H.-J."/>
            <person name="Ramirez L."/>
            <person name="Alfaro M."/>
            <person name="Sun H."/>
            <person name="Tritt A."/>
            <person name="Yoshinaga Y."/>
            <person name="Zwiers L.-H."/>
            <person name="Turgeon B."/>
            <person name="Goodwin S."/>
            <person name="Spatafora J."/>
            <person name="Crous P."/>
            <person name="Grigoriev I."/>
        </authorList>
    </citation>
    <scope>NUCLEOTIDE SEQUENCE</scope>
    <source>
        <strain evidence="2">CBS 113389</strain>
    </source>
</reference>
<protein>
    <submittedName>
        <fullName evidence="2">N-acetyltransferase B complex non catalytic subunit-domain-containing protein</fullName>
    </submittedName>
</protein>
<dbReference type="Pfam" id="PF09797">
    <property type="entry name" value="NatB_MDM20"/>
    <property type="match status" value="1"/>
</dbReference>
<keyword evidence="2" id="KW-0808">Transferase</keyword>